<protein>
    <recommendedName>
        <fullName evidence="4">Lipoprotein</fullName>
    </recommendedName>
</protein>
<dbReference type="OrthoDB" id="9006353at2"/>
<dbReference type="PROSITE" id="PS51257">
    <property type="entry name" value="PROKAR_LIPOPROTEIN"/>
    <property type="match status" value="1"/>
</dbReference>
<evidence type="ECO:0000256" key="1">
    <source>
        <dbReference type="SAM" id="SignalP"/>
    </source>
</evidence>
<organism evidence="2 3">
    <name type="scientific">Paraburkholderia diazotrophica</name>
    <dbReference type="NCBI Taxonomy" id="667676"/>
    <lineage>
        <taxon>Bacteria</taxon>
        <taxon>Pseudomonadati</taxon>
        <taxon>Pseudomonadota</taxon>
        <taxon>Betaproteobacteria</taxon>
        <taxon>Burkholderiales</taxon>
        <taxon>Burkholderiaceae</taxon>
        <taxon>Paraburkholderia</taxon>
    </lineage>
</organism>
<accession>A0A1H6X2Z4</accession>
<feature type="signal peptide" evidence="1">
    <location>
        <begin position="1"/>
        <end position="19"/>
    </location>
</feature>
<dbReference type="AlphaFoldDB" id="A0A1H6X2Z4"/>
<gene>
    <name evidence="2" type="ORF">SAMN05192539_100842</name>
</gene>
<reference evidence="3" key="1">
    <citation type="submission" date="2016-10" db="EMBL/GenBank/DDBJ databases">
        <authorList>
            <person name="Varghese N."/>
            <person name="Submissions S."/>
        </authorList>
    </citation>
    <scope>NUCLEOTIDE SEQUENCE [LARGE SCALE GENOMIC DNA]</scope>
    <source>
        <strain evidence="3">LMG 26031</strain>
    </source>
</reference>
<dbReference type="RefSeq" id="WP_090865503.1">
    <property type="nucleotide sequence ID" value="NZ_FNYE01000008.1"/>
</dbReference>
<dbReference type="EMBL" id="FNYE01000008">
    <property type="protein sequence ID" value="SEJ23543.1"/>
    <property type="molecule type" value="Genomic_DNA"/>
</dbReference>
<evidence type="ECO:0008006" key="4">
    <source>
        <dbReference type="Google" id="ProtNLM"/>
    </source>
</evidence>
<name>A0A1H6X2Z4_9BURK</name>
<keyword evidence="3" id="KW-1185">Reference proteome</keyword>
<proteinExistence type="predicted"/>
<evidence type="ECO:0000313" key="2">
    <source>
        <dbReference type="EMBL" id="SEJ23543.1"/>
    </source>
</evidence>
<dbReference type="Proteomes" id="UP000198866">
    <property type="component" value="Unassembled WGS sequence"/>
</dbReference>
<evidence type="ECO:0000313" key="3">
    <source>
        <dbReference type="Proteomes" id="UP000198866"/>
    </source>
</evidence>
<sequence length="129" mass="13685">MRGLWKMGAAALTTAVALAACVSTPSLSGTLGAPSFADLQAMCGTQRVDYGNDAQSVYVTLFDAYVANKRGGLSKADFCAFQASIAQRYASQGASSDPHARNQWVEFFNAQRVKALSWRAAVDPTLRSG</sequence>
<feature type="chain" id="PRO_5011633997" description="Lipoprotein" evidence="1">
    <location>
        <begin position="20"/>
        <end position="129"/>
    </location>
</feature>
<keyword evidence="1" id="KW-0732">Signal</keyword>